<dbReference type="AlphaFoldDB" id="A0A067C3J2"/>
<proteinExistence type="predicted"/>
<gene>
    <name evidence="1" type="ORF">SPRG_09174</name>
</gene>
<dbReference type="OMA" id="DATSINM"/>
<name>A0A067C3J2_SAPPC</name>
<dbReference type="RefSeq" id="XP_012203998.1">
    <property type="nucleotide sequence ID" value="XM_012348608.1"/>
</dbReference>
<dbReference type="GeneID" id="24131363"/>
<keyword evidence="2" id="KW-1185">Reference proteome</keyword>
<dbReference type="OrthoDB" id="10331766at2759"/>
<protein>
    <submittedName>
        <fullName evidence="1">Uncharacterized protein</fullName>
    </submittedName>
</protein>
<evidence type="ECO:0000313" key="1">
    <source>
        <dbReference type="EMBL" id="KDO25349.1"/>
    </source>
</evidence>
<organism evidence="1 2">
    <name type="scientific">Saprolegnia parasitica (strain CBS 223.65)</name>
    <dbReference type="NCBI Taxonomy" id="695850"/>
    <lineage>
        <taxon>Eukaryota</taxon>
        <taxon>Sar</taxon>
        <taxon>Stramenopiles</taxon>
        <taxon>Oomycota</taxon>
        <taxon>Saprolegniomycetes</taxon>
        <taxon>Saprolegniales</taxon>
        <taxon>Saprolegniaceae</taxon>
        <taxon>Saprolegnia</taxon>
    </lineage>
</organism>
<evidence type="ECO:0000313" key="2">
    <source>
        <dbReference type="Proteomes" id="UP000030745"/>
    </source>
</evidence>
<dbReference type="KEGG" id="spar:SPRG_09174"/>
<reference evidence="1 2" key="1">
    <citation type="journal article" date="2013" name="PLoS Genet.">
        <title>Distinctive expansion of potential virulence genes in the genome of the oomycete fish pathogen Saprolegnia parasitica.</title>
        <authorList>
            <person name="Jiang R.H."/>
            <person name="de Bruijn I."/>
            <person name="Haas B.J."/>
            <person name="Belmonte R."/>
            <person name="Lobach L."/>
            <person name="Christie J."/>
            <person name="van den Ackerveken G."/>
            <person name="Bottin A."/>
            <person name="Bulone V."/>
            <person name="Diaz-Moreno S.M."/>
            <person name="Dumas B."/>
            <person name="Fan L."/>
            <person name="Gaulin E."/>
            <person name="Govers F."/>
            <person name="Grenville-Briggs L.J."/>
            <person name="Horner N.R."/>
            <person name="Levin J.Z."/>
            <person name="Mammella M."/>
            <person name="Meijer H.J."/>
            <person name="Morris P."/>
            <person name="Nusbaum C."/>
            <person name="Oome S."/>
            <person name="Phillips A.J."/>
            <person name="van Rooyen D."/>
            <person name="Rzeszutek E."/>
            <person name="Saraiva M."/>
            <person name="Secombes C.J."/>
            <person name="Seidl M.F."/>
            <person name="Snel B."/>
            <person name="Stassen J.H."/>
            <person name="Sykes S."/>
            <person name="Tripathy S."/>
            <person name="van den Berg H."/>
            <person name="Vega-Arreguin J.C."/>
            <person name="Wawra S."/>
            <person name="Young S.K."/>
            <person name="Zeng Q."/>
            <person name="Dieguez-Uribeondo J."/>
            <person name="Russ C."/>
            <person name="Tyler B.M."/>
            <person name="van West P."/>
        </authorList>
    </citation>
    <scope>NUCLEOTIDE SEQUENCE [LARGE SCALE GENOMIC DNA]</scope>
    <source>
        <strain evidence="1 2">CBS 223.65</strain>
    </source>
</reference>
<dbReference type="Proteomes" id="UP000030745">
    <property type="component" value="Unassembled WGS sequence"/>
</dbReference>
<dbReference type="VEuPathDB" id="FungiDB:SPRG_09174"/>
<dbReference type="EMBL" id="KK583233">
    <property type="protein sequence ID" value="KDO25349.1"/>
    <property type="molecule type" value="Genomic_DNA"/>
</dbReference>
<accession>A0A067C3J2</accession>
<sequence length="323" mass="37658">MTTADKGGHLRTLRRLKQQRRRARDLDEQKDLEQQLYVLQHFLAKYKAHADTTLPWKQMASALNDAVDDATSINMMLRQQVDRLVKLGHGLAFWEASEPFTWQQVWLPIDPIARCTNLDWFTQRFFHNTDWMLARTFFPSSSLRVMDHVEIDHGNDLLDIGDRMQIDIALPLDDTHIPVTVLDPALVASIDPNMRFQRVDVPGEVSYFVMREFATPNRFVFVIDNVCQLNDDPSVWCPRLSWYTLDRVRPNTIRLRALIYNGPYVKERSRKTWRDALSSFDAHADAITEAAKWAAFQQFLDHGAHIALDHDRRMMGLHLFPTM</sequence>